<feature type="compositionally biased region" description="Low complexity" evidence="2">
    <location>
        <begin position="200"/>
        <end position="213"/>
    </location>
</feature>
<dbReference type="Proteomes" id="UP001231189">
    <property type="component" value="Unassembled WGS sequence"/>
</dbReference>
<feature type="compositionally biased region" description="Pro residues" evidence="2">
    <location>
        <begin position="156"/>
        <end position="170"/>
    </location>
</feature>
<dbReference type="SMART" id="SM00343">
    <property type="entry name" value="ZnF_C2HC"/>
    <property type="match status" value="2"/>
</dbReference>
<accession>A0AAD8VVH2</accession>
<feature type="domain" description="CCHC-type" evidence="3">
    <location>
        <begin position="117"/>
        <end position="131"/>
    </location>
</feature>
<evidence type="ECO:0000256" key="1">
    <source>
        <dbReference type="PROSITE-ProRule" id="PRU00047"/>
    </source>
</evidence>
<feature type="compositionally biased region" description="Low complexity" evidence="2">
    <location>
        <begin position="171"/>
        <end position="193"/>
    </location>
</feature>
<dbReference type="InterPro" id="IPR036875">
    <property type="entry name" value="Znf_CCHC_sf"/>
</dbReference>
<comment type="caution">
    <text evidence="4">The sequence shown here is derived from an EMBL/GenBank/DDBJ whole genome shotgun (WGS) entry which is preliminary data.</text>
</comment>
<keyword evidence="1" id="KW-0479">Metal-binding</keyword>
<dbReference type="PANTHER" id="PTHR33087:SF51">
    <property type="entry name" value="CCHC-TYPE DOMAIN-CONTAINING PROTEIN"/>
    <property type="match status" value="1"/>
</dbReference>
<protein>
    <recommendedName>
        <fullName evidence="3">CCHC-type domain-containing protein</fullName>
    </recommendedName>
</protein>
<feature type="compositionally biased region" description="Basic residues" evidence="2">
    <location>
        <begin position="491"/>
        <end position="506"/>
    </location>
</feature>
<feature type="region of interest" description="Disordered" evidence="2">
    <location>
        <begin position="460"/>
        <end position="596"/>
    </location>
</feature>
<name>A0AAD8VVH2_LOLMU</name>
<dbReference type="PANTHER" id="PTHR33087">
    <property type="entry name" value="OS07G0539200 PROTEIN"/>
    <property type="match status" value="1"/>
</dbReference>
<dbReference type="InterPro" id="IPR001878">
    <property type="entry name" value="Znf_CCHC"/>
</dbReference>
<keyword evidence="1" id="KW-0863">Zinc-finger</keyword>
<dbReference type="SUPFAM" id="SSF57756">
    <property type="entry name" value="Retrovirus zinc finger-like domains"/>
    <property type="match status" value="1"/>
</dbReference>
<gene>
    <name evidence="4" type="ORF">QYE76_026729</name>
</gene>
<evidence type="ECO:0000259" key="3">
    <source>
        <dbReference type="PROSITE" id="PS50158"/>
    </source>
</evidence>
<evidence type="ECO:0000313" key="4">
    <source>
        <dbReference type="EMBL" id="KAK1621212.1"/>
    </source>
</evidence>
<dbReference type="PROSITE" id="PS50158">
    <property type="entry name" value="ZF_CCHC"/>
    <property type="match status" value="1"/>
</dbReference>
<dbReference type="Gene3D" id="4.10.60.10">
    <property type="entry name" value="Zinc finger, CCHC-type"/>
    <property type="match status" value="1"/>
</dbReference>
<feature type="compositionally biased region" description="Low complexity" evidence="2">
    <location>
        <begin position="748"/>
        <end position="761"/>
    </location>
</feature>
<feature type="region of interest" description="Disordered" evidence="2">
    <location>
        <begin position="1"/>
        <end position="111"/>
    </location>
</feature>
<feature type="region of interest" description="Disordered" evidence="2">
    <location>
        <begin position="142"/>
        <end position="213"/>
    </location>
</feature>
<dbReference type="EMBL" id="JAUUTY010000006">
    <property type="protein sequence ID" value="KAK1621212.1"/>
    <property type="molecule type" value="Genomic_DNA"/>
</dbReference>
<feature type="compositionally biased region" description="Polar residues" evidence="2">
    <location>
        <begin position="682"/>
        <end position="692"/>
    </location>
</feature>
<dbReference type="GO" id="GO:0008270">
    <property type="term" value="F:zinc ion binding"/>
    <property type="evidence" value="ECO:0007669"/>
    <property type="project" value="UniProtKB-KW"/>
</dbReference>
<keyword evidence="5" id="KW-1185">Reference proteome</keyword>
<organism evidence="4 5">
    <name type="scientific">Lolium multiflorum</name>
    <name type="common">Italian ryegrass</name>
    <name type="synonym">Lolium perenne subsp. multiflorum</name>
    <dbReference type="NCBI Taxonomy" id="4521"/>
    <lineage>
        <taxon>Eukaryota</taxon>
        <taxon>Viridiplantae</taxon>
        <taxon>Streptophyta</taxon>
        <taxon>Embryophyta</taxon>
        <taxon>Tracheophyta</taxon>
        <taxon>Spermatophyta</taxon>
        <taxon>Magnoliopsida</taxon>
        <taxon>Liliopsida</taxon>
        <taxon>Poales</taxon>
        <taxon>Poaceae</taxon>
        <taxon>BOP clade</taxon>
        <taxon>Pooideae</taxon>
        <taxon>Poodae</taxon>
        <taxon>Poeae</taxon>
        <taxon>Poeae Chloroplast Group 2 (Poeae type)</taxon>
        <taxon>Loliodinae</taxon>
        <taxon>Loliinae</taxon>
        <taxon>Lolium</taxon>
    </lineage>
</organism>
<dbReference type="AlphaFoldDB" id="A0AAD8VVH2"/>
<reference evidence="4" key="1">
    <citation type="submission" date="2023-07" db="EMBL/GenBank/DDBJ databases">
        <title>A chromosome-level genome assembly of Lolium multiflorum.</title>
        <authorList>
            <person name="Chen Y."/>
            <person name="Copetti D."/>
            <person name="Kolliker R."/>
            <person name="Studer B."/>
        </authorList>
    </citation>
    <scope>NUCLEOTIDE SEQUENCE</scope>
    <source>
        <strain evidence="4">02402/16</strain>
        <tissue evidence="4">Leaf</tissue>
    </source>
</reference>
<dbReference type="GO" id="GO:0003676">
    <property type="term" value="F:nucleic acid binding"/>
    <property type="evidence" value="ECO:0007669"/>
    <property type="project" value="InterPro"/>
</dbReference>
<evidence type="ECO:0000313" key="5">
    <source>
        <dbReference type="Proteomes" id="UP001231189"/>
    </source>
</evidence>
<dbReference type="Pfam" id="PF00098">
    <property type="entry name" value="zf-CCHC"/>
    <property type="match status" value="1"/>
</dbReference>
<feature type="region of interest" description="Disordered" evidence="2">
    <location>
        <begin position="665"/>
        <end position="761"/>
    </location>
</feature>
<feature type="compositionally biased region" description="Basic and acidic residues" evidence="2">
    <location>
        <begin position="63"/>
        <end position="79"/>
    </location>
</feature>
<proteinExistence type="predicted"/>
<evidence type="ECO:0000256" key="2">
    <source>
        <dbReference type="SAM" id="MobiDB-lite"/>
    </source>
</evidence>
<feature type="compositionally biased region" description="Gly residues" evidence="2">
    <location>
        <begin position="464"/>
        <end position="485"/>
    </location>
</feature>
<keyword evidence="1" id="KW-0862">Zinc</keyword>
<sequence length="891" mass="92631">MASRVILSDSDRSDDSVSSRAPPPPPLRSLVVAPASHQLGSRGWDAGAGSSRPRTSPVAARSEAAEDGGRPWRLQESRRARVSRRAQARPASDRRILPASRPPGANASRIPSALHGRCYNCGEDGHISAQCHNDTLCVRCGGSAHTSKDCKRPRSPPEASPPLQAPPPLRPVVAAAGGSARRAPALPGAAPVRSWRDVVSSGEDGAAGDASSASDAVGFSAPFAPPSPSSSATAGAPRVVATDRPDVCYVQPSLSMVQLEADLDRAVMVSVVGARIQMTPEIAAAEIRAYLNLPASAFSIRPFEPADFLLLCASVEVRDAIVHQQSVGTPQFTLHLEPWTRQVGAALREAPFLAELEITGIPGHAWAESTASKLLEGAGVIDEVDPATASRSDMSCFRLSVWMHDIAAIPALRWLAVPEPGSGLRLQVATGRRRPRSESPRMLWYRVRFWVARWLVGGPPSSGSDGGDLRGGATGASGSGGGGAPPGEPARRRRRRRAPRRRRGRRASGPEDAVLTVASPLEELGRRQAVEPASLGRWRPESSPAATVTGGGTRADVSAAAARSDRVGPGCTREGTPHGPQHESRDLHSACSSTREIPQQTVLAPAARADPCLEASPTTCCSNSCSASAVGSPGCLQGDRDTLVAAAAFLSGRRASPEVDAASPAFLSGRSRGSSVDRAATSHWSPPQSPMSGPQAAVSGANGHACGPAPHALPNGHASGPTSPATLTRAVASHGVAPANSASPPLDGHAAGHAEPAAAAAGEADVHTLTELLRQFKQRLEDPLLALPDPKLVRRRLFPLVHQSTRRSSRLAAKGKGTSMSTIKRAQRVLMQKLGVCGEEEKLTPTQLKEYAEIFASPLGPEQLAAIAALFGLGSMDGASIDDAVVAASAC</sequence>
<dbReference type="InterPro" id="IPR053253">
    <property type="entry name" value="Sex_diff_modulator"/>
</dbReference>